<accession>A0A6J4QWC5</accession>
<dbReference type="CDD" id="cd01115">
    <property type="entry name" value="SLC13_permease"/>
    <property type="match status" value="1"/>
</dbReference>
<feature type="transmembrane region" description="Helical" evidence="9">
    <location>
        <begin position="246"/>
        <end position="271"/>
    </location>
</feature>
<dbReference type="GO" id="GO:0005886">
    <property type="term" value="C:plasma membrane"/>
    <property type="evidence" value="ECO:0007669"/>
    <property type="project" value="TreeGrafter"/>
</dbReference>
<reference evidence="10" key="1">
    <citation type="submission" date="2020-02" db="EMBL/GenBank/DDBJ databases">
        <authorList>
            <person name="Meier V. D."/>
        </authorList>
    </citation>
    <scope>NUCLEOTIDE SEQUENCE</scope>
    <source>
        <strain evidence="10">AVDCRST_MAG14</strain>
    </source>
</reference>
<comment type="subcellular location">
    <subcellularLocation>
        <location evidence="1">Membrane</location>
        <topology evidence="1">Multi-pass membrane protein</topology>
    </subcellularLocation>
</comment>
<dbReference type="AlphaFoldDB" id="A0A6J4QWC5"/>
<dbReference type="EMBL" id="CADCVG010000076">
    <property type="protein sequence ID" value="CAA9457248.1"/>
    <property type="molecule type" value="Genomic_DNA"/>
</dbReference>
<feature type="transmembrane region" description="Helical" evidence="9">
    <location>
        <begin position="341"/>
        <end position="358"/>
    </location>
</feature>
<evidence type="ECO:0000256" key="4">
    <source>
        <dbReference type="ARBA" id="ARBA00022448"/>
    </source>
</evidence>
<feature type="transmembrane region" description="Helical" evidence="9">
    <location>
        <begin position="201"/>
        <end position="226"/>
    </location>
</feature>
<protein>
    <recommendedName>
        <fullName evidence="3">Sodium-dependent dicarboxylate transporter SdcS</fullName>
    </recommendedName>
    <alternativeName>
        <fullName evidence="8">Na(+)/dicarboxylate symporter</fullName>
    </alternativeName>
</protein>
<feature type="transmembrane region" description="Helical" evidence="9">
    <location>
        <begin position="145"/>
        <end position="164"/>
    </location>
</feature>
<dbReference type="PANTHER" id="PTHR10283">
    <property type="entry name" value="SOLUTE CARRIER FAMILY 13 MEMBER"/>
    <property type="match status" value="1"/>
</dbReference>
<feature type="transmembrane region" description="Helical" evidence="9">
    <location>
        <begin position="35"/>
        <end position="52"/>
    </location>
</feature>
<name>A0A6J4QWC5_9ACTN</name>
<evidence type="ECO:0000256" key="6">
    <source>
        <dbReference type="ARBA" id="ARBA00022989"/>
    </source>
</evidence>
<feature type="transmembrane region" description="Helical" evidence="9">
    <location>
        <begin position="497"/>
        <end position="519"/>
    </location>
</feature>
<evidence type="ECO:0000256" key="2">
    <source>
        <dbReference type="ARBA" id="ARBA00006772"/>
    </source>
</evidence>
<evidence type="ECO:0000256" key="5">
    <source>
        <dbReference type="ARBA" id="ARBA00022692"/>
    </source>
</evidence>
<dbReference type="NCBIfam" id="TIGR00785">
    <property type="entry name" value="dass"/>
    <property type="match status" value="1"/>
</dbReference>
<dbReference type="GO" id="GO:0015141">
    <property type="term" value="F:succinate transmembrane transporter activity"/>
    <property type="evidence" value="ECO:0007669"/>
    <property type="project" value="UniProtKB-ARBA"/>
</dbReference>
<keyword evidence="4" id="KW-0813">Transport</keyword>
<dbReference type="PROSITE" id="PS01271">
    <property type="entry name" value="NA_SULFATE"/>
    <property type="match status" value="1"/>
</dbReference>
<feature type="transmembrane region" description="Helical" evidence="9">
    <location>
        <begin position="104"/>
        <end position="124"/>
    </location>
</feature>
<keyword evidence="5 9" id="KW-0812">Transmembrane</keyword>
<feature type="transmembrane region" description="Helical" evidence="9">
    <location>
        <begin position="370"/>
        <end position="391"/>
    </location>
</feature>
<gene>
    <name evidence="10" type="ORF">AVDCRST_MAG14-1800</name>
</gene>
<feature type="transmembrane region" description="Helical" evidence="9">
    <location>
        <begin position="457"/>
        <end position="476"/>
    </location>
</feature>
<feature type="transmembrane region" description="Helical" evidence="9">
    <location>
        <begin position="403"/>
        <end position="427"/>
    </location>
</feature>
<sequence>MAESVRPGGTYQTLDEQREKLSPAEERFERWRQTIGLFLGPIVFLALYLLPLPLPQDQQALAAVFSFVIIYWLMEPIPIPVTAVLALAMCILFGVAPADDVFGAFSSPTIFLFIGAFIIAEAMMRHGLDRRFAFRVLSIPGVSSSTYGVIIAFGAIAALLSAFISNTATAAMLLPIGLGMMGALSGLVSEQSEGQTDPSRLRFGTALMLMIAYGASVGGLLTPIGSPPNLIGIGFIEEQTGTTITFFQWTITALPIVLLMFIALCVILIALNRPEVRRISGADEYVEEERRRLGGISTGERNTLIAFGVAVTLWILPGLVSLLLGQDSSPASFLRETLDEGVVAILAASLLFLLPVNWSERRFTLTWNEAVRIDWGTILLFGAGITLGSLLSSTGLARTIGQAIANGLGVTSLLAVTILAVVVAILISETTSNTASVGIVVPIIIPIANAAGVEPLIPALAAIFGASYGFMLPVSTPPNAIVYGSGMIPITKMVRSGVFFDIIGAILITGGVTLMVQAVGLA</sequence>
<keyword evidence="7 9" id="KW-0472">Membrane</keyword>
<feature type="transmembrane region" description="Helical" evidence="9">
    <location>
        <begin position="170"/>
        <end position="189"/>
    </location>
</feature>
<evidence type="ECO:0000256" key="7">
    <source>
        <dbReference type="ARBA" id="ARBA00023136"/>
    </source>
</evidence>
<evidence type="ECO:0000256" key="9">
    <source>
        <dbReference type="SAM" id="Phobius"/>
    </source>
</evidence>
<dbReference type="InterPro" id="IPR001898">
    <property type="entry name" value="SLC13A/DASS"/>
</dbReference>
<organism evidence="10">
    <name type="scientific">uncultured Rubrobacteraceae bacterium</name>
    <dbReference type="NCBI Taxonomy" id="349277"/>
    <lineage>
        <taxon>Bacteria</taxon>
        <taxon>Bacillati</taxon>
        <taxon>Actinomycetota</taxon>
        <taxon>Rubrobacteria</taxon>
        <taxon>Rubrobacterales</taxon>
        <taxon>Rubrobacteraceae</taxon>
        <taxon>environmental samples</taxon>
    </lineage>
</organism>
<keyword evidence="6 9" id="KW-1133">Transmembrane helix</keyword>
<comment type="similarity">
    <text evidence="2">Belongs to the SLC13A/DASS transporter (TC 2.A.47) family. NADC subfamily.</text>
</comment>
<dbReference type="InterPro" id="IPR031312">
    <property type="entry name" value="Na/sul_symport_CS"/>
</dbReference>
<dbReference type="Pfam" id="PF00939">
    <property type="entry name" value="Na_sulph_symp"/>
    <property type="match status" value="1"/>
</dbReference>
<feature type="transmembrane region" description="Helical" evidence="9">
    <location>
        <begin position="304"/>
        <end position="325"/>
    </location>
</feature>
<feature type="transmembrane region" description="Helical" evidence="9">
    <location>
        <begin position="434"/>
        <end position="451"/>
    </location>
</feature>
<dbReference type="PANTHER" id="PTHR10283:SF82">
    <property type="entry name" value="SOLUTE CARRIER FAMILY 13 MEMBER 2"/>
    <property type="match status" value="1"/>
</dbReference>
<proteinExistence type="inferred from homology"/>
<evidence type="ECO:0000256" key="1">
    <source>
        <dbReference type="ARBA" id="ARBA00004141"/>
    </source>
</evidence>
<evidence type="ECO:0000256" key="8">
    <source>
        <dbReference type="ARBA" id="ARBA00031174"/>
    </source>
</evidence>
<evidence type="ECO:0000256" key="3">
    <source>
        <dbReference type="ARBA" id="ARBA00020150"/>
    </source>
</evidence>
<evidence type="ECO:0000313" key="10">
    <source>
        <dbReference type="EMBL" id="CAA9457248.1"/>
    </source>
</evidence>